<dbReference type="Gene3D" id="3.30.470.30">
    <property type="entry name" value="DNA ligase/mRNA capping enzyme"/>
    <property type="match status" value="1"/>
</dbReference>
<dbReference type="AlphaFoldDB" id="A0A5B1CCQ9"/>
<proteinExistence type="predicted"/>
<dbReference type="OrthoDB" id="9255590at2"/>
<dbReference type="NCBIfam" id="TIGR02306">
    <property type="entry name" value="RNA_lig_DRB0094"/>
    <property type="match status" value="1"/>
</dbReference>
<organism evidence="2 3">
    <name type="scientific">Rubripirellula obstinata</name>
    <dbReference type="NCBI Taxonomy" id="406547"/>
    <lineage>
        <taxon>Bacteria</taxon>
        <taxon>Pseudomonadati</taxon>
        <taxon>Planctomycetota</taxon>
        <taxon>Planctomycetia</taxon>
        <taxon>Pirellulales</taxon>
        <taxon>Pirellulaceae</taxon>
        <taxon>Rubripirellula</taxon>
    </lineage>
</organism>
<keyword evidence="3" id="KW-1185">Reference proteome</keyword>
<sequence>MRKLATIRTVHETRPIDGADLIELAVVDGWKCVTKKGEFAAGDAVIYCEIDSFLPVREEFEFLRKSSLKVMDDREGFRLRTVKLRGQISQGLLLDPKILGREFSVGEDVTEELGIVKYEPPIPACLGGDVVGGFPAFIAKTDEERIQNLAGDFDSFRGLLFYVSEKVDGTSFTAFLLFNDEIGDQFGVCGRNWQLAEDESNSHWRVVRELNLRERMGTLGRSLAIQGELVGPGIQKNRYALKAPTVLVFNVFDIAASAYVDKAEMEAICRELDLSIVPPLGEMNVPDDMDAILALAEGKSVLNPKTQREGLVWVRGSGDDRVSFKTISNKFLAKHGD</sequence>
<gene>
    <name evidence="2" type="ORF">LF1_05120</name>
</gene>
<comment type="caution">
    <text evidence="2">The sequence shown here is derived from an EMBL/GenBank/DDBJ whole genome shotgun (WGS) entry which is preliminary data.</text>
</comment>
<reference evidence="2 3" key="1">
    <citation type="submission" date="2019-08" db="EMBL/GenBank/DDBJ databases">
        <title>Deep-cultivation of Planctomycetes and their phenomic and genomic characterization uncovers novel biology.</title>
        <authorList>
            <person name="Wiegand S."/>
            <person name="Jogler M."/>
            <person name="Boedeker C."/>
            <person name="Pinto D."/>
            <person name="Vollmers J."/>
            <person name="Rivas-Marin E."/>
            <person name="Kohn T."/>
            <person name="Peeters S.H."/>
            <person name="Heuer A."/>
            <person name="Rast P."/>
            <person name="Oberbeckmann S."/>
            <person name="Bunk B."/>
            <person name="Jeske O."/>
            <person name="Meyerdierks A."/>
            <person name="Storesund J.E."/>
            <person name="Kallscheuer N."/>
            <person name="Luecker S."/>
            <person name="Lage O.M."/>
            <person name="Pohl T."/>
            <person name="Merkel B.J."/>
            <person name="Hornburger P."/>
            <person name="Mueller R.-W."/>
            <person name="Bruemmer F."/>
            <person name="Labrenz M."/>
            <person name="Spormann A.M."/>
            <person name="Op Den Camp H."/>
            <person name="Overmann J."/>
            <person name="Amann R."/>
            <person name="Jetten M.S.M."/>
            <person name="Mascher T."/>
            <person name="Medema M.H."/>
            <person name="Devos D.P."/>
            <person name="Kaster A.-K."/>
            <person name="Ovreas L."/>
            <person name="Rohde M."/>
            <person name="Galperin M.Y."/>
            <person name="Jogler C."/>
        </authorList>
    </citation>
    <scope>NUCLEOTIDE SEQUENCE [LARGE SCALE GENOMIC DNA]</scope>
    <source>
        <strain evidence="2 3">LF1</strain>
    </source>
</reference>
<dbReference type="GO" id="GO:0016874">
    <property type="term" value="F:ligase activity"/>
    <property type="evidence" value="ECO:0007669"/>
    <property type="project" value="UniProtKB-KW"/>
</dbReference>
<evidence type="ECO:0000313" key="3">
    <source>
        <dbReference type="Proteomes" id="UP000322699"/>
    </source>
</evidence>
<protein>
    <submittedName>
        <fullName evidence="2">RNA ligase</fullName>
    </submittedName>
</protein>
<dbReference type="EMBL" id="VRLW01000001">
    <property type="protein sequence ID" value="KAA1258021.1"/>
    <property type="molecule type" value="Genomic_DNA"/>
</dbReference>
<feature type="domain" description="RNA ligase" evidence="1">
    <location>
        <begin position="161"/>
        <end position="325"/>
    </location>
</feature>
<evidence type="ECO:0000259" key="1">
    <source>
        <dbReference type="Pfam" id="PF09414"/>
    </source>
</evidence>
<name>A0A5B1CCQ9_9BACT</name>
<dbReference type="InterPro" id="IPR021122">
    <property type="entry name" value="RNA_ligase_dom_REL/Rnl2"/>
</dbReference>
<keyword evidence="2" id="KW-0436">Ligase</keyword>
<dbReference type="Proteomes" id="UP000322699">
    <property type="component" value="Unassembled WGS sequence"/>
</dbReference>
<dbReference type="InterPro" id="IPR012646">
    <property type="entry name" value="RNA_ligase_DRB0094"/>
</dbReference>
<dbReference type="Pfam" id="PF21189">
    <property type="entry name" value="PHA02142"/>
    <property type="match status" value="1"/>
</dbReference>
<accession>A0A5B1CCQ9</accession>
<evidence type="ECO:0000313" key="2">
    <source>
        <dbReference type="EMBL" id="KAA1258021.1"/>
    </source>
</evidence>
<dbReference type="RefSeq" id="WP_068264228.1">
    <property type="nucleotide sequence ID" value="NZ_LWSK01000057.1"/>
</dbReference>
<dbReference type="Pfam" id="PF09414">
    <property type="entry name" value="RNA_ligase"/>
    <property type="match status" value="1"/>
</dbReference>
<dbReference type="SUPFAM" id="SSF56091">
    <property type="entry name" value="DNA ligase/mRNA capping enzyme, catalytic domain"/>
    <property type="match status" value="1"/>
</dbReference>